<protein>
    <submittedName>
        <fullName evidence="1">Uncharacterized protein</fullName>
    </submittedName>
</protein>
<evidence type="ECO:0000313" key="1">
    <source>
        <dbReference type="EMBL" id="KAF2824753.1"/>
    </source>
</evidence>
<dbReference type="AlphaFoldDB" id="A0A6A6ZV79"/>
<organism evidence="1 2">
    <name type="scientific">Ophiobolus disseminans</name>
    <dbReference type="NCBI Taxonomy" id="1469910"/>
    <lineage>
        <taxon>Eukaryota</taxon>
        <taxon>Fungi</taxon>
        <taxon>Dikarya</taxon>
        <taxon>Ascomycota</taxon>
        <taxon>Pezizomycotina</taxon>
        <taxon>Dothideomycetes</taxon>
        <taxon>Pleosporomycetidae</taxon>
        <taxon>Pleosporales</taxon>
        <taxon>Pleosporineae</taxon>
        <taxon>Phaeosphaeriaceae</taxon>
        <taxon>Ophiobolus</taxon>
    </lineage>
</organism>
<reference evidence="1" key="1">
    <citation type="journal article" date="2020" name="Stud. Mycol.">
        <title>101 Dothideomycetes genomes: a test case for predicting lifestyles and emergence of pathogens.</title>
        <authorList>
            <person name="Haridas S."/>
            <person name="Albert R."/>
            <person name="Binder M."/>
            <person name="Bloem J."/>
            <person name="Labutti K."/>
            <person name="Salamov A."/>
            <person name="Andreopoulos B."/>
            <person name="Baker S."/>
            <person name="Barry K."/>
            <person name="Bills G."/>
            <person name="Bluhm B."/>
            <person name="Cannon C."/>
            <person name="Castanera R."/>
            <person name="Culley D."/>
            <person name="Daum C."/>
            <person name="Ezra D."/>
            <person name="Gonzalez J."/>
            <person name="Henrissat B."/>
            <person name="Kuo A."/>
            <person name="Liang C."/>
            <person name="Lipzen A."/>
            <person name="Lutzoni F."/>
            <person name="Magnuson J."/>
            <person name="Mondo S."/>
            <person name="Nolan M."/>
            <person name="Ohm R."/>
            <person name="Pangilinan J."/>
            <person name="Park H.-J."/>
            <person name="Ramirez L."/>
            <person name="Alfaro M."/>
            <person name="Sun H."/>
            <person name="Tritt A."/>
            <person name="Yoshinaga Y."/>
            <person name="Zwiers L.-H."/>
            <person name="Turgeon B."/>
            <person name="Goodwin S."/>
            <person name="Spatafora J."/>
            <person name="Crous P."/>
            <person name="Grigoriev I."/>
        </authorList>
    </citation>
    <scope>NUCLEOTIDE SEQUENCE</scope>
    <source>
        <strain evidence="1">CBS 113818</strain>
    </source>
</reference>
<gene>
    <name evidence="1" type="ORF">CC86DRAFT_419921</name>
</gene>
<dbReference type="Proteomes" id="UP000799424">
    <property type="component" value="Unassembled WGS sequence"/>
</dbReference>
<dbReference type="OrthoDB" id="674604at2759"/>
<accession>A0A6A6ZV79</accession>
<dbReference type="EMBL" id="MU006229">
    <property type="protein sequence ID" value="KAF2824753.1"/>
    <property type="molecule type" value="Genomic_DNA"/>
</dbReference>
<sequence>MRPRLATAQPLVCSHGALCAYGSPVVSLHTAATSLATAHLLTLRACAATRDRACQCSPRRTCRSVMRLLKCCPGDDGFVLTTIDDNHGLPYTVLSHT</sequence>
<proteinExistence type="predicted"/>
<name>A0A6A6ZV79_9PLEO</name>
<evidence type="ECO:0000313" key="2">
    <source>
        <dbReference type="Proteomes" id="UP000799424"/>
    </source>
</evidence>
<keyword evidence="2" id="KW-1185">Reference proteome</keyword>